<organism evidence="2 3">
    <name type="scientific">Phytophthora rubi</name>
    <dbReference type="NCBI Taxonomy" id="129364"/>
    <lineage>
        <taxon>Eukaryota</taxon>
        <taxon>Sar</taxon>
        <taxon>Stramenopiles</taxon>
        <taxon>Oomycota</taxon>
        <taxon>Peronosporomycetes</taxon>
        <taxon>Peronosporales</taxon>
        <taxon>Peronosporaceae</taxon>
        <taxon>Phytophthora</taxon>
    </lineage>
</organism>
<accession>A0A6A4D690</accession>
<sequence length="662" mass="73285">MRLHKVVALRRNSCRSSPWHPDQHVYVRVLSTQPDHVVVQDFPGSTHQGQVRLNTVQERAVIEQDANTATGEFLGKAVCGVVRGTYVYGQVESYQGKSVTVRQGDRTVRLAASRLEEIAPVVCLLMKNSAVKTSDTTRAALRDFNVTILDRILGYNGWDGSRDIADILNGILPSNEQPDGSEIRTWVNPITGDMSTLRLQHAVDYAHYIDGGRSVPASLQREIGETFTDDPSYREAHVPDEIAQVAPNQPRPSPARHPVSPPVTRTNPRSRTRTQTRNPTSSADHIVSPNGNATLTALLSELEGDDGDVANEVEDVHEQYLDRNKRPAESSDINARPAQRRAFGMEISAPSASDAFERSQPGTNFRPTTLQQAVHGLIVHPDYTGKTPSEIMQLMLSSSAAGIKPHPAILMKLFDLAFGIRGLSLAHLERFDLFAQRQWRREGVNMNNFAASVDLPRPRSLSTMAELFEAFSLLQAFAMRFYNAKTQAFITAAMGFAATITGMGMWNASAVDLITFWFDGVLDDYRRAIEEMVVSGVDNRDNVRQRLAKSVSDVFNTMHLIHPEASAPAAKDQGRSDRAATKRSPAESKRTRVPQDIIAALPSQNGKSVCLKFLTRAGCPSRSPERCMFGRAHFVPEKLDTVVRQYINDNMGGIRRDIPPDQ</sequence>
<dbReference type="AlphaFoldDB" id="A0A6A4D690"/>
<protein>
    <submittedName>
        <fullName evidence="2">Uncharacterized protein</fullName>
    </submittedName>
</protein>
<feature type="compositionally biased region" description="Basic and acidic residues" evidence="1">
    <location>
        <begin position="572"/>
        <end position="590"/>
    </location>
</feature>
<feature type="region of interest" description="Disordered" evidence="1">
    <location>
        <begin position="244"/>
        <end position="291"/>
    </location>
</feature>
<dbReference type="EMBL" id="QXFT01002285">
    <property type="protein sequence ID" value="KAE9300711.1"/>
    <property type="molecule type" value="Genomic_DNA"/>
</dbReference>
<feature type="region of interest" description="Disordered" evidence="1">
    <location>
        <begin position="566"/>
        <end position="591"/>
    </location>
</feature>
<evidence type="ECO:0000256" key="1">
    <source>
        <dbReference type="SAM" id="MobiDB-lite"/>
    </source>
</evidence>
<reference evidence="2 3" key="1">
    <citation type="submission" date="2018-08" db="EMBL/GenBank/DDBJ databases">
        <title>Genomic investigation of the strawberry pathogen Phytophthora fragariae indicates pathogenicity is determined by transcriptional variation in three key races.</title>
        <authorList>
            <person name="Adams T.M."/>
            <person name="Armitage A.D."/>
            <person name="Sobczyk M.K."/>
            <person name="Bates H.J."/>
            <person name="Dunwell J.M."/>
            <person name="Nellist C.F."/>
            <person name="Harrison R.J."/>
        </authorList>
    </citation>
    <scope>NUCLEOTIDE SEQUENCE [LARGE SCALE GENOMIC DNA]</scope>
    <source>
        <strain evidence="2 3">SCRP333</strain>
    </source>
</reference>
<dbReference type="Proteomes" id="UP000434957">
    <property type="component" value="Unassembled WGS sequence"/>
</dbReference>
<feature type="compositionally biased region" description="Pro residues" evidence="1">
    <location>
        <begin position="249"/>
        <end position="261"/>
    </location>
</feature>
<gene>
    <name evidence="2" type="ORF">PR003_g22693</name>
</gene>
<name>A0A6A4D690_9STRA</name>
<feature type="compositionally biased region" description="Polar residues" evidence="1">
    <location>
        <begin position="275"/>
        <end position="291"/>
    </location>
</feature>
<comment type="caution">
    <text evidence="2">The sequence shown here is derived from an EMBL/GenBank/DDBJ whole genome shotgun (WGS) entry which is preliminary data.</text>
</comment>
<keyword evidence="3" id="KW-1185">Reference proteome</keyword>
<evidence type="ECO:0000313" key="3">
    <source>
        <dbReference type="Proteomes" id="UP000434957"/>
    </source>
</evidence>
<evidence type="ECO:0000313" key="2">
    <source>
        <dbReference type="EMBL" id="KAE9300711.1"/>
    </source>
</evidence>
<proteinExistence type="predicted"/>